<organism evidence="1 2">
    <name type="scientific">Acaryochloris marina (strain MBIC 11017)</name>
    <dbReference type="NCBI Taxonomy" id="329726"/>
    <lineage>
        <taxon>Bacteria</taxon>
        <taxon>Bacillati</taxon>
        <taxon>Cyanobacteriota</taxon>
        <taxon>Cyanophyceae</taxon>
        <taxon>Acaryochloridales</taxon>
        <taxon>Acaryochloridaceae</taxon>
        <taxon>Acaryochloris</taxon>
    </lineage>
</organism>
<keyword evidence="2" id="KW-1185">Reference proteome</keyword>
<dbReference type="Proteomes" id="UP000000268">
    <property type="component" value="Chromosome"/>
</dbReference>
<evidence type="ECO:0000313" key="1">
    <source>
        <dbReference type="EMBL" id="ABW27458.1"/>
    </source>
</evidence>
<accession>B0C467</accession>
<proteinExistence type="predicted"/>
<dbReference type="AlphaFoldDB" id="B0C467"/>
<dbReference type="RefSeq" id="WP_012162922.1">
    <property type="nucleotide sequence ID" value="NC_009925.1"/>
</dbReference>
<reference evidence="1 2" key="1">
    <citation type="journal article" date="2008" name="Proc. Natl. Acad. Sci. U.S.A.">
        <title>Niche adaptation and genome expansion in the chlorophyll d-producing cyanobacterium Acaryochloris marina.</title>
        <authorList>
            <person name="Swingley W.D."/>
            <person name="Chen M."/>
            <person name="Cheung P.C."/>
            <person name="Conrad A.L."/>
            <person name="Dejesa L.C."/>
            <person name="Hao J."/>
            <person name="Honchak B.M."/>
            <person name="Karbach L.E."/>
            <person name="Kurdoglu A."/>
            <person name="Lahiri S."/>
            <person name="Mastrian S.D."/>
            <person name="Miyashita H."/>
            <person name="Page L."/>
            <person name="Ramakrishna P."/>
            <person name="Satoh S."/>
            <person name="Sattley W.M."/>
            <person name="Shimada Y."/>
            <person name="Taylor H.L."/>
            <person name="Tomo T."/>
            <person name="Tsuchiya T."/>
            <person name="Wang Z.T."/>
            <person name="Raymond J."/>
            <person name="Mimuro M."/>
            <person name="Blankenship R.E."/>
            <person name="Touchman J.W."/>
        </authorList>
    </citation>
    <scope>NUCLEOTIDE SEQUENCE [LARGE SCALE GENOMIC DNA]</scope>
    <source>
        <strain evidence="2">MBIC 11017</strain>
    </source>
</reference>
<dbReference type="HOGENOM" id="CLU_2366392_0_0_3"/>
<dbReference type="EMBL" id="CP000828">
    <property type="protein sequence ID" value="ABW27458.1"/>
    <property type="molecule type" value="Genomic_DNA"/>
</dbReference>
<dbReference type="OrthoDB" id="7060859at2"/>
<protein>
    <submittedName>
        <fullName evidence="1">Uncharacterized protein</fullName>
    </submittedName>
</protein>
<evidence type="ECO:0000313" key="2">
    <source>
        <dbReference type="Proteomes" id="UP000000268"/>
    </source>
</evidence>
<dbReference type="STRING" id="329726.AM1_2450"/>
<dbReference type="KEGG" id="amr:AM1_2450"/>
<name>B0C467_ACAM1</name>
<gene>
    <name evidence="1" type="ordered locus">AM1_2450</name>
</gene>
<sequence length="95" mass="11357">MSIEQRATKFVRTFNQLFNESLPEPTSKHAREYFVACCAWQLVGRCVRIGFDDSSKPIRHYHWAIKRGTDQQLTVEEFWDSELWTTQRYQAKLKD</sequence>